<protein>
    <recommendedName>
        <fullName evidence="3">Carboxypeptidase regulatory-like domain-containing protein</fullName>
    </recommendedName>
</protein>
<name>A0ABT5AXI1_9BACT</name>
<comment type="caution">
    <text evidence="1">The sequence shown here is derived from an EMBL/GenBank/DDBJ whole genome shotgun (WGS) entry which is preliminary data.</text>
</comment>
<dbReference type="Proteomes" id="UP001217838">
    <property type="component" value="Unassembled WGS sequence"/>
</dbReference>
<reference evidence="1 2" key="1">
    <citation type="submission" date="2022-11" db="EMBL/GenBank/DDBJ databases">
        <title>Minimal conservation of predation-associated metabolite biosynthetic gene clusters underscores biosynthetic potential of Myxococcota including descriptions for ten novel species: Archangium lansinium sp. nov., Myxococcus landrumus sp. nov., Nannocystis bai.</title>
        <authorList>
            <person name="Ahearne A."/>
            <person name="Stevens C."/>
            <person name="Dowd S."/>
        </authorList>
    </citation>
    <scope>NUCLEOTIDE SEQUENCE [LARGE SCALE GENOMIC DNA]</scope>
    <source>
        <strain evidence="1 2">NCELM</strain>
    </source>
</reference>
<sequence>MHRTLLTFALVLAPLACGDPEPEPFLGDDEFVRDPALDVELVSAHGDDISHADGDNCMRCHQENGPGPGRFSVAGTLYDADGAPSPDGLVELRTAPDGAGDLVLAVEVDAHGNFYSTEPLAFPDTALFPTVYSSDGARKNHMPFPTRSGACNVCHAGGFGVQLPEA</sequence>
<dbReference type="EMBL" id="JAQNDN010000001">
    <property type="protein sequence ID" value="MDC0666536.1"/>
    <property type="molecule type" value="Genomic_DNA"/>
</dbReference>
<accession>A0ABT5AXI1</accession>
<evidence type="ECO:0000313" key="2">
    <source>
        <dbReference type="Proteomes" id="UP001217838"/>
    </source>
</evidence>
<organism evidence="1 2">
    <name type="scientific">Nannocystis radixulma</name>
    <dbReference type="NCBI Taxonomy" id="2995305"/>
    <lineage>
        <taxon>Bacteria</taxon>
        <taxon>Pseudomonadati</taxon>
        <taxon>Myxococcota</taxon>
        <taxon>Polyangia</taxon>
        <taxon>Nannocystales</taxon>
        <taxon>Nannocystaceae</taxon>
        <taxon>Nannocystis</taxon>
    </lineage>
</organism>
<gene>
    <name evidence="1" type="ORF">POL58_02270</name>
</gene>
<dbReference type="RefSeq" id="WP_271994117.1">
    <property type="nucleotide sequence ID" value="NZ_JAQNDN010000001.1"/>
</dbReference>
<proteinExistence type="predicted"/>
<evidence type="ECO:0008006" key="3">
    <source>
        <dbReference type="Google" id="ProtNLM"/>
    </source>
</evidence>
<keyword evidence="2" id="KW-1185">Reference proteome</keyword>
<evidence type="ECO:0000313" key="1">
    <source>
        <dbReference type="EMBL" id="MDC0666536.1"/>
    </source>
</evidence>